<keyword evidence="1" id="KW-1185">Reference proteome</keyword>
<organism evidence="1 2">
    <name type="scientific">Ascaris lumbricoides</name>
    <name type="common">Giant roundworm</name>
    <dbReference type="NCBI Taxonomy" id="6252"/>
    <lineage>
        <taxon>Eukaryota</taxon>
        <taxon>Metazoa</taxon>
        <taxon>Ecdysozoa</taxon>
        <taxon>Nematoda</taxon>
        <taxon>Chromadorea</taxon>
        <taxon>Rhabditida</taxon>
        <taxon>Spirurina</taxon>
        <taxon>Ascaridomorpha</taxon>
        <taxon>Ascaridoidea</taxon>
        <taxon>Ascarididae</taxon>
        <taxon>Ascaris</taxon>
    </lineage>
</organism>
<evidence type="ECO:0000313" key="1">
    <source>
        <dbReference type="Proteomes" id="UP000036681"/>
    </source>
</evidence>
<sequence length="60" mass="6822">EKIYERISSLITLLRSTFLSPISPSHSSTRYCDLHIHFPSKIRTAFSTLATFISLPLLLT</sequence>
<protein>
    <submittedName>
        <fullName evidence="2">Ovule protein</fullName>
    </submittedName>
</protein>
<accession>A0A0M3IB75</accession>
<proteinExistence type="predicted"/>
<evidence type="ECO:0000313" key="2">
    <source>
        <dbReference type="WBParaSite" id="ALUE_0001491701-mRNA-1"/>
    </source>
</evidence>
<dbReference type="AlphaFoldDB" id="A0A0M3IB75"/>
<reference evidence="2" key="1">
    <citation type="submission" date="2017-02" db="UniProtKB">
        <authorList>
            <consortium name="WormBaseParasite"/>
        </authorList>
    </citation>
    <scope>IDENTIFICATION</scope>
</reference>
<dbReference type="Proteomes" id="UP000036681">
    <property type="component" value="Unplaced"/>
</dbReference>
<name>A0A0M3IB75_ASCLU</name>
<dbReference type="WBParaSite" id="ALUE_0001491701-mRNA-1">
    <property type="protein sequence ID" value="ALUE_0001491701-mRNA-1"/>
    <property type="gene ID" value="ALUE_0001491701"/>
</dbReference>